<feature type="non-terminal residue" evidence="3">
    <location>
        <position position="1"/>
    </location>
</feature>
<feature type="compositionally biased region" description="Acidic residues" evidence="1">
    <location>
        <begin position="82"/>
        <end position="91"/>
    </location>
</feature>
<evidence type="ECO:0000256" key="1">
    <source>
        <dbReference type="SAM" id="MobiDB-lite"/>
    </source>
</evidence>
<dbReference type="EMBL" id="CAJOBA010053718">
    <property type="protein sequence ID" value="CAF4267699.1"/>
    <property type="molecule type" value="Genomic_DNA"/>
</dbReference>
<dbReference type="InterPro" id="IPR010474">
    <property type="entry name" value="AP3D_dom_metazoa"/>
</dbReference>
<feature type="compositionally biased region" description="Polar residues" evidence="1">
    <location>
        <begin position="150"/>
        <end position="160"/>
    </location>
</feature>
<protein>
    <recommendedName>
        <fullName evidence="2">AP-3 complex subunit delta domain-containing protein</fullName>
    </recommendedName>
</protein>
<name>A0A8S2FIM3_9BILA</name>
<dbReference type="SMART" id="SM01354">
    <property type="entry name" value="BLVR"/>
    <property type="match status" value="1"/>
</dbReference>
<proteinExistence type="predicted"/>
<feature type="compositionally biased region" description="Low complexity" evidence="1">
    <location>
        <begin position="10"/>
        <end position="26"/>
    </location>
</feature>
<evidence type="ECO:0000313" key="4">
    <source>
        <dbReference type="EMBL" id="CAF4267699.1"/>
    </source>
</evidence>
<dbReference type="Proteomes" id="UP000677228">
    <property type="component" value="Unassembled WGS sequence"/>
</dbReference>
<dbReference type="Pfam" id="PF06375">
    <property type="entry name" value="AP3D1"/>
    <property type="match status" value="1"/>
</dbReference>
<dbReference type="GO" id="GO:0030123">
    <property type="term" value="C:AP-3 adaptor complex"/>
    <property type="evidence" value="ECO:0007669"/>
    <property type="project" value="InterPro"/>
</dbReference>
<feature type="compositionally biased region" description="Acidic residues" evidence="1">
    <location>
        <begin position="107"/>
        <end position="117"/>
    </location>
</feature>
<evidence type="ECO:0000259" key="2">
    <source>
        <dbReference type="SMART" id="SM01354"/>
    </source>
</evidence>
<comment type="caution">
    <text evidence="3">The sequence shown here is derived from an EMBL/GenBank/DDBJ whole genome shotgun (WGS) entry which is preliminary data.</text>
</comment>
<feature type="domain" description="AP-3 complex subunit delta" evidence="2">
    <location>
        <begin position="8"/>
        <end position="136"/>
    </location>
</feature>
<dbReference type="EMBL" id="CAJNOK010031810">
    <property type="protein sequence ID" value="CAF1476643.1"/>
    <property type="molecule type" value="Genomic_DNA"/>
</dbReference>
<feature type="compositionally biased region" description="Basic residues" evidence="1">
    <location>
        <begin position="168"/>
        <end position="177"/>
    </location>
</feature>
<evidence type="ECO:0000313" key="3">
    <source>
        <dbReference type="EMBL" id="CAF1476643.1"/>
    </source>
</evidence>
<dbReference type="Proteomes" id="UP000682733">
    <property type="component" value="Unassembled WGS sequence"/>
</dbReference>
<organism evidence="3 5">
    <name type="scientific">Didymodactylos carnosus</name>
    <dbReference type="NCBI Taxonomy" id="1234261"/>
    <lineage>
        <taxon>Eukaryota</taxon>
        <taxon>Metazoa</taxon>
        <taxon>Spiralia</taxon>
        <taxon>Gnathifera</taxon>
        <taxon>Rotifera</taxon>
        <taxon>Eurotatoria</taxon>
        <taxon>Bdelloidea</taxon>
        <taxon>Philodinida</taxon>
        <taxon>Philodinidae</taxon>
        <taxon>Didymodactylos</taxon>
    </lineage>
</organism>
<gene>
    <name evidence="3" type="ORF">OVA965_LOCUS35882</name>
    <name evidence="4" type="ORF">TMI583_LOCUS36867</name>
</gene>
<reference evidence="3" key="1">
    <citation type="submission" date="2021-02" db="EMBL/GenBank/DDBJ databases">
        <authorList>
            <person name="Nowell W R."/>
        </authorList>
    </citation>
    <scope>NUCLEOTIDE SEQUENCE</scope>
</reference>
<evidence type="ECO:0000313" key="5">
    <source>
        <dbReference type="Proteomes" id="UP000677228"/>
    </source>
</evidence>
<dbReference type="GO" id="GO:0015031">
    <property type="term" value="P:protein transport"/>
    <property type="evidence" value="ECO:0007669"/>
    <property type="project" value="InterPro"/>
</dbReference>
<sequence>NSNGSQVSASTLGRPTLPLGLPLSSSDQYYRQSKIDEENRRLKKKMKTKTTSQDSTDVILDSKTKKSKKSKKQSKQNATVDNENENDDDLYPEIQVKRGGELPEGVQENEIDLEDDTNETKLPKNDPHRALNINLEDIVKPTQQQQQQQLSSAQVTTSPSPLKEELHKKKKKDRKKSTQSEDTNPTVPSKQRTRGKHK</sequence>
<dbReference type="AlphaFoldDB" id="A0A8S2FIM3"/>
<accession>A0A8S2FIM3</accession>
<feature type="compositionally biased region" description="Basic and acidic residues" evidence="1">
    <location>
        <begin position="118"/>
        <end position="129"/>
    </location>
</feature>
<feature type="compositionally biased region" description="Polar residues" evidence="1">
    <location>
        <begin position="180"/>
        <end position="190"/>
    </location>
</feature>
<feature type="compositionally biased region" description="Basic residues" evidence="1">
    <location>
        <begin position="65"/>
        <end position="74"/>
    </location>
</feature>
<feature type="region of interest" description="Disordered" evidence="1">
    <location>
        <begin position="1"/>
        <end position="198"/>
    </location>
</feature>